<organism evidence="3 4">
    <name type="scientific">Cylindrotheca closterium</name>
    <dbReference type="NCBI Taxonomy" id="2856"/>
    <lineage>
        <taxon>Eukaryota</taxon>
        <taxon>Sar</taxon>
        <taxon>Stramenopiles</taxon>
        <taxon>Ochrophyta</taxon>
        <taxon>Bacillariophyta</taxon>
        <taxon>Bacillariophyceae</taxon>
        <taxon>Bacillariophycidae</taxon>
        <taxon>Bacillariales</taxon>
        <taxon>Bacillariaceae</taxon>
        <taxon>Cylindrotheca</taxon>
    </lineage>
</organism>
<evidence type="ECO:0000313" key="3">
    <source>
        <dbReference type="EMBL" id="CAJ1967777.1"/>
    </source>
</evidence>
<protein>
    <submittedName>
        <fullName evidence="3">Uncharacterized protein</fullName>
    </submittedName>
</protein>
<feature type="chain" id="PRO_5042276232" evidence="2">
    <location>
        <begin position="22"/>
        <end position="308"/>
    </location>
</feature>
<evidence type="ECO:0000256" key="1">
    <source>
        <dbReference type="SAM" id="MobiDB-lite"/>
    </source>
</evidence>
<feature type="region of interest" description="Disordered" evidence="1">
    <location>
        <begin position="157"/>
        <end position="281"/>
    </location>
</feature>
<keyword evidence="2" id="KW-0732">Signal</keyword>
<proteinExistence type="predicted"/>
<reference evidence="3" key="1">
    <citation type="submission" date="2023-08" db="EMBL/GenBank/DDBJ databases">
        <authorList>
            <person name="Audoor S."/>
            <person name="Bilcke G."/>
        </authorList>
    </citation>
    <scope>NUCLEOTIDE SEQUENCE</scope>
</reference>
<comment type="caution">
    <text evidence="3">The sequence shown here is derived from an EMBL/GenBank/DDBJ whole genome shotgun (WGS) entry which is preliminary data.</text>
</comment>
<feature type="compositionally biased region" description="Low complexity" evidence="1">
    <location>
        <begin position="253"/>
        <end position="266"/>
    </location>
</feature>
<keyword evidence="4" id="KW-1185">Reference proteome</keyword>
<evidence type="ECO:0000313" key="4">
    <source>
        <dbReference type="Proteomes" id="UP001295423"/>
    </source>
</evidence>
<name>A0AAD2JNU8_9STRA</name>
<gene>
    <name evidence="3" type="ORF">CYCCA115_LOCUS22930</name>
</gene>
<sequence>MSSKSSFQLIIAFCILLSVQAGLICPLCGSASKVPARWDHVVSTSPYKTCRSVYFEMAMRPINHPTCAPMQRQYGAACCNAGAPPPPAPAPKPAPIPSSGHPYCRICRNDDFPGFPNAMVSARYVGTYSCGSLFHRGKNGQIPGFMCGPMQDRIHDKCGCGQQPPTNRPTPPPVPRPTPRPTRRPTPAPTRRPTPRPTPQPTRRPTPAPTPEPTSKPSMAPSESPSTSPSSSPTTTKPSASPSDSPTAPPSAKPSKSPTSSPTAPTVRPSEPPSTSPTTLEEMCDGSPFKNCCLKGSSFCCHVCSIQF</sequence>
<dbReference type="PANTHER" id="PTHR48184:SF3">
    <property type="entry name" value="SCP DOMAIN-CONTAINING PROTEIN"/>
    <property type="match status" value="1"/>
</dbReference>
<dbReference type="Proteomes" id="UP001295423">
    <property type="component" value="Unassembled WGS sequence"/>
</dbReference>
<dbReference type="AlphaFoldDB" id="A0AAD2JNU8"/>
<evidence type="ECO:0000256" key="2">
    <source>
        <dbReference type="SAM" id="SignalP"/>
    </source>
</evidence>
<accession>A0AAD2JNU8</accession>
<feature type="signal peptide" evidence="2">
    <location>
        <begin position="1"/>
        <end position="21"/>
    </location>
</feature>
<dbReference type="PANTHER" id="PTHR48184">
    <property type="entry name" value="RICIN B-TYPE LECTIN DOMAIN-CONTAINING PROTEIN"/>
    <property type="match status" value="1"/>
</dbReference>
<feature type="compositionally biased region" description="Low complexity" evidence="1">
    <location>
        <begin position="217"/>
        <end position="246"/>
    </location>
</feature>
<dbReference type="EMBL" id="CAKOGP040002347">
    <property type="protein sequence ID" value="CAJ1967777.1"/>
    <property type="molecule type" value="Genomic_DNA"/>
</dbReference>
<feature type="compositionally biased region" description="Pro residues" evidence="1">
    <location>
        <begin position="166"/>
        <end position="214"/>
    </location>
</feature>